<dbReference type="PROSITE" id="PS51201">
    <property type="entry name" value="RCK_N"/>
    <property type="match status" value="1"/>
</dbReference>
<protein>
    <submittedName>
        <fullName evidence="3">TrkA family potassium uptake protein</fullName>
    </submittedName>
</protein>
<dbReference type="InterPro" id="IPR036721">
    <property type="entry name" value="RCK_C_sf"/>
</dbReference>
<dbReference type="RefSeq" id="WP_028527747.1">
    <property type="nucleotide sequence ID" value="NZ_CABLBR010000004.1"/>
</dbReference>
<dbReference type="PANTHER" id="PTHR43833">
    <property type="entry name" value="POTASSIUM CHANNEL PROTEIN 2-RELATED-RELATED"/>
    <property type="match status" value="1"/>
</dbReference>
<dbReference type="EMBL" id="CP102290">
    <property type="protein sequence ID" value="UWP61275.1"/>
    <property type="molecule type" value="Genomic_DNA"/>
</dbReference>
<dbReference type="Pfam" id="PF02080">
    <property type="entry name" value="TrkA_C"/>
    <property type="match status" value="1"/>
</dbReference>
<dbReference type="SUPFAM" id="SSF116726">
    <property type="entry name" value="TrkA C-terminal domain-like"/>
    <property type="match status" value="1"/>
</dbReference>
<gene>
    <name evidence="3" type="ORF">NQ502_09705</name>
</gene>
<dbReference type="InterPro" id="IPR006037">
    <property type="entry name" value="RCK_C"/>
</dbReference>
<dbReference type="Pfam" id="PF02254">
    <property type="entry name" value="TrkA_N"/>
    <property type="match status" value="1"/>
</dbReference>
<dbReference type="Proteomes" id="UP001060164">
    <property type="component" value="Chromosome"/>
</dbReference>
<keyword evidence="4" id="KW-1185">Reference proteome</keyword>
<name>A0ABY5VL25_9FIRM</name>
<feature type="domain" description="RCK C-terminal" evidence="2">
    <location>
        <begin position="139"/>
        <end position="219"/>
    </location>
</feature>
<evidence type="ECO:0000313" key="3">
    <source>
        <dbReference type="EMBL" id="UWP61275.1"/>
    </source>
</evidence>
<reference evidence="3" key="1">
    <citation type="journal article" date="2022" name="Cell">
        <title>Design, construction, and in vivo augmentation of a complex gut microbiome.</title>
        <authorList>
            <person name="Cheng A.G."/>
            <person name="Ho P.Y."/>
            <person name="Aranda-Diaz A."/>
            <person name="Jain S."/>
            <person name="Yu F.B."/>
            <person name="Meng X."/>
            <person name="Wang M."/>
            <person name="Iakiviak M."/>
            <person name="Nagashima K."/>
            <person name="Zhao A."/>
            <person name="Murugkar P."/>
            <person name="Patil A."/>
            <person name="Atabakhsh K."/>
            <person name="Weakley A."/>
            <person name="Yan J."/>
            <person name="Brumbaugh A.R."/>
            <person name="Higginbottom S."/>
            <person name="Dimas A."/>
            <person name="Shiver A.L."/>
            <person name="Deutschbauer A."/>
            <person name="Neff N."/>
            <person name="Sonnenburg J.L."/>
            <person name="Huang K.C."/>
            <person name="Fischbach M.A."/>
        </authorList>
    </citation>
    <scope>NUCLEOTIDE SEQUENCE</scope>
    <source>
        <strain evidence="3">DSM 19829</strain>
    </source>
</reference>
<dbReference type="InterPro" id="IPR036291">
    <property type="entry name" value="NAD(P)-bd_dom_sf"/>
</dbReference>
<feature type="domain" description="RCK N-terminal" evidence="1">
    <location>
        <begin position="3"/>
        <end position="120"/>
    </location>
</feature>
<dbReference type="SUPFAM" id="SSF51735">
    <property type="entry name" value="NAD(P)-binding Rossmann-fold domains"/>
    <property type="match status" value="1"/>
</dbReference>
<evidence type="ECO:0000313" key="4">
    <source>
        <dbReference type="Proteomes" id="UP001060164"/>
    </source>
</evidence>
<dbReference type="Gene3D" id="3.40.50.720">
    <property type="entry name" value="NAD(P)-binding Rossmann-like Domain"/>
    <property type="match status" value="1"/>
</dbReference>
<dbReference type="InterPro" id="IPR050721">
    <property type="entry name" value="Trk_Ktr_HKT_K-transport"/>
</dbReference>
<dbReference type="InterPro" id="IPR003148">
    <property type="entry name" value="RCK_N"/>
</dbReference>
<dbReference type="PROSITE" id="PS51202">
    <property type="entry name" value="RCK_C"/>
    <property type="match status" value="1"/>
</dbReference>
<dbReference type="PANTHER" id="PTHR43833:SF7">
    <property type="entry name" value="KTR SYSTEM POTASSIUM UPTAKE PROTEIN C"/>
    <property type="match status" value="1"/>
</dbReference>
<evidence type="ECO:0000259" key="2">
    <source>
        <dbReference type="PROSITE" id="PS51202"/>
    </source>
</evidence>
<organism evidence="3 4">
    <name type="scientific">Ruminococcus gauvreauii</name>
    <dbReference type="NCBI Taxonomy" id="438033"/>
    <lineage>
        <taxon>Bacteria</taxon>
        <taxon>Bacillati</taxon>
        <taxon>Bacillota</taxon>
        <taxon>Clostridia</taxon>
        <taxon>Eubacteriales</taxon>
        <taxon>Oscillospiraceae</taxon>
        <taxon>Ruminococcus</taxon>
    </lineage>
</organism>
<proteinExistence type="predicted"/>
<accession>A0ABY5VL25</accession>
<dbReference type="Gene3D" id="3.30.70.1450">
    <property type="entry name" value="Regulator of K+ conductance, C-terminal domain"/>
    <property type="match status" value="1"/>
</dbReference>
<sequence length="219" mass="23720">MGKKQYAVLGLGKFGWSVAMTLAQSGCEVLAVDKNREIVEAIADEVTCAVHADMTNPKAVHSLGLESIDVAVIALAEDMETSIMGTILVKEANVPYVLAKAVSALHATILKKIGADEVVFPEQDSGVRLARNLVSGGFEDLFSLSDAFSMVELKMPAQWTGKTLRELDLRGRYHINVAAIKEGEDVRVSLHPDEQLDSNATMVLIGNNIDLERMKGKLK</sequence>
<evidence type="ECO:0000259" key="1">
    <source>
        <dbReference type="PROSITE" id="PS51201"/>
    </source>
</evidence>